<evidence type="ECO:0000256" key="6">
    <source>
        <dbReference type="ARBA" id="ARBA00022692"/>
    </source>
</evidence>
<proteinExistence type="predicted"/>
<dbReference type="NCBIfam" id="NF009438">
    <property type="entry name" value="PRK12797.1"/>
    <property type="match status" value="1"/>
</dbReference>
<dbReference type="PRINTS" id="PR00951">
    <property type="entry name" value="FLGBIOSNFLIP"/>
</dbReference>
<evidence type="ECO:0000256" key="13">
    <source>
        <dbReference type="SAM" id="Phobius"/>
    </source>
</evidence>
<organism evidence="14">
    <name type="scientific">hydrothermal vent metagenome</name>
    <dbReference type="NCBI Taxonomy" id="652676"/>
    <lineage>
        <taxon>unclassified sequences</taxon>
        <taxon>metagenomes</taxon>
        <taxon>ecological metagenomes</taxon>
    </lineage>
</organism>
<evidence type="ECO:0000256" key="3">
    <source>
        <dbReference type="ARBA" id="ARBA00021714"/>
    </source>
</evidence>
<keyword evidence="7" id="KW-1005">Bacterial flagellum biogenesis</keyword>
<dbReference type="AlphaFoldDB" id="A0A3B0VQC7"/>
<dbReference type="NCBIfam" id="TIGR01103">
    <property type="entry name" value="fliP"/>
    <property type="match status" value="1"/>
</dbReference>
<dbReference type="GO" id="GO:0044781">
    <property type="term" value="P:bacterial-type flagellum organization"/>
    <property type="evidence" value="ECO:0007669"/>
    <property type="project" value="UniProtKB-KW"/>
</dbReference>
<evidence type="ECO:0000256" key="11">
    <source>
        <dbReference type="ARBA" id="ARBA00023143"/>
    </source>
</evidence>
<dbReference type="PANTHER" id="PTHR30587">
    <property type="entry name" value="FLAGELLAR BIOSYNTHETIC PROTEIN FLIP"/>
    <property type="match status" value="1"/>
</dbReference>
<evidence type="ECO:0000256" key="12">
    <source>
        <dbReference type="ARBA" id="ARBA00023225"/>
    </source>
</evidence>
<dbReference type="GO" id="GO:0009425">
    <property type="term" value="C:bacterial-type flagellum basal body"/>
    <property type="evidence" value="ECO:0007669"/>
    <property type="project" value="UniProtKB-SubCell"/>
</dbReference>
<evidence type="ECO:0000256" key="4">
    <source>
        <dbReference type="ARBA" id="ARBA00022448"/>
    </source>
</evidence>
<keyword evidence="8" id="KW-0653">Protein transport</keyword>
<keyword evidence="4" id="KW-0813">Transport</keyword>
<dbReference type="InterPro" id="IPR005837">
    <property type="entry name" value="FliP"/>
</dbReference>
<evidence type="ECO:0000256" key="2">
    <source>
        <dbReference type="ARBA" id="ARBA00004651"/>
    </source>
</evidence>
<gene>
    <name evidence="14" type="ORF">MNBD_DELTA03-307</name>
</gene>
<keyword evidence="5" id="KW-1003">Cell membrane</keyword>
<comment type="subcellular location">
    <subcellularLocation>
        <location evidence="1">Bacterial flagellum basal body</location>
    </subcellularLocation>
    <subcellularLocation>
        <location evidence="2">Cell membrane</location>
        <topology evidence="2">Multi-pass membrane protein</topology>
    </subcellularLocation>
</comment>
<dbReference type="EMBL" id="UOEX01000096">
    <property type="protein sequence ID" value="VAW34406.1"/>
    <property type="molecule type" value="Genomic_DNA"/>
</dbReference>
<feature type="transmembrane region" description="Helical" evidence="13">
    <location>
        <begin position="108"/>
        <end position="127"/>
    </location>
</feature>
<dbReference type="PRINTS" id="PR01302">
    <property type="entry name" value="TYPE3IMPPROT"/>
</dbReference>
<evidence type="ECO:0000256" key="5">
    <source>
        <dbReference type="ARBA" id="ARBA00022475"/>
    </source>
</evidence>
<keyword evidence="9 13" id="KW-1133">Transmembrane helix</keyword>
<dbReference type="PROSITE" id="PS01060">
    <property type="entry name" value="FLIP_1"/>
    <property type="match status" value="1"/>
</dbReference>
<reference evidence="14" key="1">
    <citation type="submission" date="2018-06" db="EMBL/GenBank/DDBJ databases">
        <authorList>
            <person name="Zhirakovskaya E."/>
        </authorList>
    </citation>
    <scope>NUCLEOTIDE SEQUENCE</scope>
</reference>
<sequence>MEKEVIMSGRRHSRRSVLGMGGGFLFLAAAVILLLPARGLALQLPTMRIGLGETNNPQQVSTLIEILLIFTILSVAPAILLMMTCFTRLIVAFSFLKKALGTQTTPPNQVLVGLSLFLTLFIMTPVFSQMNSQAVQPYLNKKITAEQAFTTGLKPLRAFMFKQTRQKDLALFMSIAKLKKPENKADVPTSVLVPAFMISELKTAFEIGFVLFLPFLVIDMVVSSVLLSMGMMMLPPVMISLPFKLLLFVLVDGWHLMVGSLIKSFGV</sequence>
<dbReference type="PANTHER" id="PTHR30587:SF0">
    <property type="entry name" value="FLAGELLAR BIOSYNTHETIC PROTEIN FLIP"/>
    <property type="match status" value="1"/>
</dbReference>
<keyword evidence="10 13" id="KW-0472">Membrane</keyword>
<dbReference type="InterPro" id="IPR005838">
    <property type="entry name" value="T3SS_IM_P"/>
</dbReference>
<evidence type="ECO:0000256" key="10">
    <source>
        <dbReference type="ARBA" id="ARBA00023136"/>
    </source>
</evidence>
<feature type="transmembrane region" description="Helical" evidence="13">
    <location>
        <begin position="63"/>
        <end position="96"/>
    </location>
</feature>
<dbReference type="PROSITE" id="PS01061">
    <property type="entry name" value="FLIP_2"/>
    <property type="match status" value="1"/>
</dbReference>
<keyword evidence="12" id="KW-1006">Bacterial flagellum protein export</keyword>
<dbReference type="GO" id="GO:0005886">
    <property type="term" value="C:plasma membrane"/>
    <property type="evidence" value="ECO:0007669"/>
    <property type="project" value="UniProtKB-SubCell"/>
</dbReference>
<protein>
    <recommendedName>
        <fullName evidence="3">Flagellar biosynthetic protein FliP</fullName>
    </recommendedName>
</protein>
<accession>A0A3B0VQC7</accession>
<evidence type="ECO:0000256" key="7">
    <source>
        <dbReference type="ARBA" id="ARBA00022795"/>
    </source>
</evidence>
<keyword evidence="14" id="KW-0282">Flagellum</keyword>
<keyword evidence="6 13" id="KW-0812">Transmembrane</keyword>
<evidence type="ECO:0000313" key="14">
    <source>
        <dbReference type="EMBL" id="VAW34406.1"/>
    </source>
</evidence>
<dbReference type="GO" id="GO:0009306">
    <property type="term" value="P:protein secretion"/>
    <property type="evidence" value="ECO:0007669"/>
    <property type="project" value="InterPro"/>
</dbReference>
<keyword evidence="14" id="KW-0966">Cell projection</keyword>
<evidence type="ECO:0000256" key="1">
    <source>
        <dbReference type="ARBA" id="ARBA00004117"/>
    </source>
</evidence>
<name>A0A3B0VQC7_9ZZZZ</name>
<evidence type="ECO:0000256" key="9">
    <source>
        <dbReference type="ARBA" id="ARBA00022989"/>
    </source>
</evidence>
<feature type="transmembrane region" description="Helical" evidence="13">
    <location>
        <begin position="241"/>
        <end position="262"/>
    </location>
</feature>
<feature type="transmembrane region" description="Helical" evidence="13">
    <location>
        <begin position="207"/>
        <end position="229"/>
    </location>
</feature>
<evidence type="ECO:0000256" key="8">
    <source>
        <dbReference type="ARBA" id="ARBA00022927"/>
    </source>
</evidence>
<keyword evidence="11" id="KW-0975">Bacterial flagellum</keyword>
<dbReference type="Pfam" id="PF00813">
    <property type="entry name" value="FliP"/>
    <property type="match status" value="1"/>
</dbReference>
<keyword evidence="14" id="KW-0969">Cilium</keyword>